<dbReference type="AlphaFoldDB" id="A0A2Z6LKA2"/>
<dbReference type="PANTHER" id="PTHR33116:SF78">
    <property type="entry name" value="OS12G0587133 PROTEIN"/>
    <property type="match status" value="1"/>
</dbReference>
<protein>
    <recommendedName>
        <fullName evidence="1">Reverse transcriptase zinc-binding domain-containing protein</fullName>
    </recommendedName>
</protein>
<name>A0A2Z6LKA2_TRISU</name>
<evidence type="ECO:0000259" key="1">
    <source>
        <dbReference type="Pfam" id="PF13966"/>
    </source>
</evidence>
<feature type="domain" description="Reverse transcriptase zinc-binding" evidence="1">
    <location>
        <begin position="329"/>
        <end position="390"/>
    </location>
</feature>
<keyword evidence="3" id="KW-1185">Reference proteome</keyword>
<evidence type="ECO:0000313" key="2">
    <source>
        <dbReference type="EMBL" id="GAU12446.1"/>
    </source>
</evidence>
<dbReference type="OrthoDB" id="1411742at2759"/>
<gene>
    <name evidence="2" type="ORF">TSUD_229800</name>
</gene>
<dbReference type="Proteomes" id="UP000242715">
    <property type="component" value="Unassembled WGS sequence"/>
</dbReference>
<proteinExistence type="predicted"/>
<organism evidence="2 3">
    <name type="scientific">Trifolium subterraneum</name>
    <name type="common">Subterranean clover</name>
    <dbReference type="NCBI Taxonomy" id="3900"/>
    <lineage>
        <taxon>Eukaryota</taxon>
        <taxon>Viridiplantae</taxon>
        <taxon>Streptophyta</taxon>
        <taxon>Embryophyta</taxon>
        <taxon>Tracheophyta</taxon>
        <taxon>Spermatophyta</taxon>
        <taxon>Magnoliopsida</taxon>
        <taxon>eudicotyledons</taxon>
        <taxon>Gunneridae</taxon>
        <taxon>Pentapetalae</taxon>
        <taxon>rosids</taxon>
        <taxon>fabids</taxon>
        <taxon>Fabales</taxon>
        <taxon>Fabaceae</taxon>
        <taxon>Papilionoideae</taxon>
        <taxon>50 kb inversion clade</taxon>
        <taxon>NPAAA clade</taxon>
        <taxon>Hologalegina</taxon>
        <taxon>IRL clade</taxon>
        <taxon>Trifolieae</taxon>
        <taxon>Trifolium</taxon>
    </lineage>
</organism>
<accession>A0A2Z6LKA2</accession>
<dbReference type="Pfam" id="PF13966">
    <property type="entry name" value="zf-RVT"/>
    <property type="match status" value="1"/>
</dbReference>
<dbReference type="PANTHER" id="PTHR33116">
    <property type="entry name" value="REVERSE TRANSCRIPTASE ZINC-BINDING DOMAIN-CONTAINING PROTEIN-RELATED-RELATED"/>
    <property type="match status" value="1"/>
</dbReference>
<dbReference type="EMBL" id="DF973121">
    <property type="protein sequence ID" value="GAU12446.1"/>
    <property type="molecule type" value="Genomic_DNA"/>
</dbReference>
<sequence>MLLKVDFERAYDTVNWRFLERMMIKMGFAEGWLKWMRACIFESSMSILVNGSPTDDFKVFRGLRQGTWDNLWTIKSVLRGFELVSGLKINFMKSKLYGINVDDRFLEAGSSFLSCRSDVIPFKFLGIPTGANPRRKETWKPVVDAMTKRLSSWRSRQLSYGALLSKWKWRFLNDGEAVWADLIQFRYGHLPTKLLSGEVASIGIKDSIWWRDVISVGHSADENWFRSNVSAVVGDGTNIGFWKFKWFGNSSFRDLFPDLYAKEAFQDAFISERLNCGGVSPYWTWYWREQLSAVEEHQLADLKELLTSFSLVTNNPDKWHWKLSSMGIFTVKSCYNSLSQYSNDVVINQNVMAAAKKMWRNDVPFKVNVFGWRLFLEKLPTKAALNHRGVWDDIFKWLGIGLSTGLDCCNHFLSFVWDHSSLVDDILATSWVWFSSRSGRKSFFSFSDW</sequence>
<dbReference type="InterPro" id="IPR026960">
    <property type="entry name" value="RVT-Znf"/>
</dbReference>
<evidence type="ECO:0000313" key="3">
    <source>
        <dbReference type="Proteomes" id="UP000242715"/>
    </source>
</evidence>
<reference evidence="3" key="1">
    <citation type="journal article" date="2017" name="Front. Plant Sci.">
        <title>Climate Clever Clovers: New Paradigm to Reduce the Environmental Footprint of Ruminants by Breeding Low Methanogenic Forages Utilizing Haplotype Variation.</title>
        <authorList>
            <person name="Kaur P."/>
            <person name="Appels R."/>
            <person name="Bayer P.E."/>
            <person name="Keeble-Gagnere G."/>
            <person name="Wang J."/>
            <person name="Hirakawa H."/>
            <person name="Shirasawa K."/>
            <person name="Vercoe P."/>
            <person name="Stefanova K."/>
            <person name="Durmic Z."/>
            <person name="Nichols P."/>
            <person name="Revell C."/>
            <person name="Isobe S.N."/>
            <person name="Edwards D."/>
            <person name="Erskine W."/>
        </authorList>
    </citation>
    <scope>NUCLEOTIDE SEQUENCE [LARGE SCALE GENOMIC DNA]</scope>
    <source>
        <strain evidence="3">cv. Daliak</strain>
    </source>
</reference>